<gene>
    <name evidence="5" type="ORF">GSF22_12390</name>
</gene>
<dbReference type="EMBL" id="WVUH01000085">
    <property type="protein sequence ID" value="MBO4206795.1"/>
    <property type="molecule type" value="Genomic_DNA"/>
</dbReference>
<feature type="compositionally biased region" description="Basic residues" evidence="3">
    <location>
        <begin position="288"/>
        <end position="297"/>
    </location>
</feature>
<reference evidence="5 6" key="1">
    <citation type="submission" date="2019-12" db="EMBL/GenBank/DDBJ databases">
        <title>Whole genome sequencing of endophytic Actinobacterium Micromonospora sp. MPMI6T.</title>
        <authorList>
            <person name="Evv R."/>
            <person name="Podile A.R."/>
        </authorList>
    </citation>
    <scope>NUCLEOTIDE SEQUENCE [LARGE SCALE GENOMIC DNA]</scope>
    <source>
        <strain evidence="5 6">MPMI6</strain>
    </source>
</reference>
<keyword evidence="2" id="KW-0560">Oxidoreductase</keyword>
<dbReference type="PANTHER" id="PTHR44196">
    <property type="entry name" value="DEHYDROGENASE/REDUCTASE SDR FAMILY MEMBER 7B"/>
    <property type="match status" value="1"/>
</dbReference>
<dbReference type="PANTHER" id="PTHR44196:SF1">
    <property type="entry name" value="DEHYDROGENASE_REDUCTASE SDR FAMILY MEMBER 7B"/>
    <property type="match status" value="1"/>
</dbReference>
<dbReference type="InterPro" id="IPR036291">
    <property type="entry name" value="NAD(P)-bd_dom_sf"/>
</dbReference>
<dbReference type="SUPFAM" id="SSF51735">
    <property type="entry name" value="NAD(P)-binding Rossmann-fold domains"/>
    <property type="match status" value="1"/>
</dbReference>
<evidence type="ECO:0000256" key="2">
    <source>
        <dbReference type="ARBA" id="ARBA00023002"/>
    </source>
</evidence>
<evidence type="ECO:0000313" key="6">
    <source>
        <dbReference type="Proteomes" id="UP000823521"/>
    </source>
</evidence>
<name>A0ABS3VQK2_MICEH</name>
<dbReference type="InterPro" id="IPR002347">
    <property type="entry name" value="SDR_fam"/>
</dbReference>
<dbReference type="Proteomes" id="UP000823521">
    <property type="component" value="Unassembled WGS sequence"/>
</dbReference>
<evidence type="ECO:0000259" key="4">
    <source>
        <dbReference type="SMART" id="SM00822"/>
    </source>
</evidence>
<dbReference type="Gene3D" id="3.40.50.720">
    <property type="entry name" value="NAD(P)-binding Rossmann-like Domain"/>
    <property type="match status" value="1"/>
</dbReference>
<proteinExistence type="inferred from homology"/>
<protein>
    <submittedName>
        <fullName evidence="5">SDR family NAD(P)-dependent oxidoreductase</fullName>
    </submittedName>
</protein>
<evidence type="ECO:0000256" key="1">
    <source>
        <dbReference type="ARBA" id="ARBA00006484"/>
    </source>
</evidence>
<dbReference type="SMART" id="SM00822">
    <property type="entry name" value="PKS_KR"/>
    <property type="match status" value="1"/>
</dbReference>
<evidence type="ECO:0000313" key="5">
    <source>
        <dbReference type="EMBL" id="MBO4206795.1"/>
    </source>
</evidence>
<accession>A0ABS3VQK2</accession>
<sequence>MSRVVVVTGASSGIGRAAAHLFAARGDRLVLAARAPDTLAEVRAECGAAGAEAVAVAVPTDVTVPGAVQALADAAVDRFGRIDVWLHTAAVIAYGRFDEVPEEVFEQVVRTDLLGAARVARVALRHFRQRRTGVLILGSSVLGQVTTPYLSGYVTSKWGQRGLARVLRQENRDLPGVHVCLVSPGGVDTPVYRQAASYLGVGGRPPPPLLDPGRVARAVVRCADRPRRDVPVGWANPVLRFGFTVLPGVYDTLVGPLMRRAGLDRRTVSAHDGTVFRPNPAGEAVRGGWRRPARWRRAPAGTSEKPRIA</sequence>
<dbReference type="RefSeq" id="WP_208813697.1">
    <property type="nucleotide sequence ID" value="NZ_WVUH01000085.1"/>
</dbReference>
<comment type="similarity">
    <text evidence="1">Belongs to the short-chain dehydrogenases/reductases (SDR) family.</text>
</comment>
<feature type="region of interest" description="Disordered" evidence="3">
    <location>
        <begin position="279"/>
        <end position="309"/>
    </location>
</feature>
<dbReference type="InterPro" id="IPR057326">
    <property type="entry name" value="KR_dom"/>
</dbReference>
<dbReference type="Pfam" id="PF00106">
    <property type="entry name" value="adh_short"/>
    <property type="match status" value="1"/>
</dbReference>
<dbReference type="PRINTS" id="PR00081">
    <property type="entry name" value="GDHRDH"/>
</dbReference>
<comment type="caution">
    <text evidence="5">The sequence shown here is derived from an EMBL/GenBank/DDBJ whole genome shotgun (WGS) entry which is preliminary data.</text>
</comment>
<organism evidence="5 6">
    <name type="scientific">Micromonospora echinofusca</name>
    <dbReference type="NCBI Taxonomy" id="47858"/>
    <lineage>
        <taxon>Bacteria</taxon>
        <taxon>Bacillati</taxon>
        <taxon>Actinomycetota</taxon>
        <taxon>Actinomycetes</taxon>
        <taxon>Micromonosporales</taxon>
        <taxon>Micromonosporaceae</taxon>
        <taxon>Micromonospora</taxon>
    </lineage>
</organism>
<evidence type="ECO:0000256" key="3">
    <source>
        <dbReference type="SAM" id="MobiDB-lite"/>
    </source>
</evidence>
<feature type="domain" description="Ketoreductase" evidence="4">
    <location>
        <begin position="3"/>
        <end position="178"/>
    </location>
</feature>
<keyword evidence="6" id="KW-1185">Reference proteome</keyword>